<dbReference type="SUPFAM" id="SSF54001">
    <property type="entry name" value="Cysteine proteinases"/>
    <property type="match status" value="1"/>
</dbReference>
<dbReference type="GO" id="GO:0005634">
    <property type="term" value="C:nucleus"/>
    <property type="evidence" value="ECO:0007669"/>
    <property type="project" value="TreeGrafter"/>
</dbReference>
<dbReference type="AlphaFoldDB" id="A0A9P3HJH0"/>
<dbReference type="Gene3D" id="2.20.25.10">
    <property type="match status" value="1"/>
</dbReference>
<keyword evidence="7" id="KW-1185">Reference proteome</keyword>
<dbReference type="Proteomes" id="UP000827284">
    <property type="component" value="Unassembled WGS sequence"/>
</dbReference>
<feature type="region of interest" description="Disordered" evidence="4">
    <location>
        <begin position="28"/>
        <end position="60"/>
    </location>
</feature>
<dbReference type="InterPro" id="IPR038765">
    <property type="entry name" value="Papain-like_cys_pep_sf"/>
</dbReference>
<dbReference type="GO" id="GO:0006516">
    <property type="term" value="P:glycoprotein catabolic process"/>
    <property type="evidence" value="ECO:0007669"/>
    <property type="project" value="TreeGrafter"/>
</dbReference>
<comment type="caution">
    <text evidence="6">The sequence shown here is derived from an EMBL/GenBank/DDBJ whole genome shotgun (WGS) entry which is preliminary data.</text>
</comment>
<name>A0A9P3HJH0_9FUNG</name>
<dbReference type="EMBL" id="BQFW01000014">
    <property type="protein sequence ID" value="GJJ77746.1"/>
    <property type="molecule type" value="Genomic_DNA"/>
</dbReference>
<dbReference type="GO" id="GO:0046872">
    <property type="term" value="F:metal ion binding"/>
    <property type="evidence" value="ECO:0007669"/>
    <property type="project" value="UniProtKB-KW"/>
</dbReference>
<protein>
    <submittedName>
        <fullName evidence="6">Peptide-N4-(N-acetyl-beta-glucosaminyl) asparagine amidase</fullName>
    </submittedName>
</protein>
<dbReference type="InterPro" id="IPR050883">
    <property type="entry name" value="PNGase"/>
</dbReference>
<evidence type="ECO:0000256" key="1">
    <source>
        <dbReference type="ARBA" id="ARBA00009390"/>
    </source>
</evidence>
<dbReference type="PANTHER" id="PTHR12143">
    <property type="entry name" value="PEPTIDE N-GLYCANASE PNGASE -RELATED"/>
    <property type="match status" value="1"/>
</dbReference>
<feature type="compositionally biased region" description="Basic and acidic residues" evidence="4">
    <location>
        <begin position="378"/>
        <end position="408"/>
    </location>
</feature>
<organism evidence="6 7">
    <name type="scientific">Entomortierella parvispora</name>
    <dbReference type="NCBI Taxonomy" id="205924"/>
    <lineage>
        <taxon>Eukaryota</taxon>
        <taxon>Fungi</taxon>
        <taxon>Fungi incertae sedis</taxon>
        <taxon>Mucoromycota</taxon>
        <taxon>Mortierellomycotina</taxon>
        <taxon>Mortierellomycetes</taxon>
        <taxon>Mortierellales</taxon>
        <taxon>Mortierellaceae</taxon>
        <taxon>Entomortierella</taxon>
    </lineage>
</organism>
<proteinExistence type="inferred from homology"/>
<sequence>MDNQGSTDNNTKLVQDLARQLAGQFSSIRRQGSDATHPLNTDTTSPSAAQANNADNVQSSSTTDIAALADQLGMLLNRGSAASLVVEPPVTTSFEDVPDPSIYEMQFAETFNRVNSSVLRFEDRDLLDMASEQMDIGRLFEEAEAMAKDFPEDSTDDIVIRRLLHWFKNDYFTWVNEPPCQTCQGKTVSAGGVAPSPQERQDGAGAVETYRCVQSCPGLTRFPRYGGMSAILFKTRRGRCGEWANCFTVLCRALGYNARYVHDTTDHVWTEVWSEHKKRWIHCDSCEAAYDQPLLYSTGWGKSLSYCVAFSAEEVVDVTRRYTVDYSTVVAKRRRSIREPVLAKFLHRMSEANLARLQLTQQEVLSIRQRQALEADDLSGRNGDRRAIETRERESGSDEWTKARGERH</sequence>
<evidence type="ECO:0000259" key="5">
    <source>
        <dbReference type="SMART" id="SM00460"/>
    </source>
</evidence>
<evidence type="ECO:0000256" key="4">
    <source>
        <dbReference type="SAM" id="MobiDB-lite"/>
    </source>
</evidence>
<gene>
    <name evidence="6" type="ORF">EMPS_10105</name>
</gene>
<accession>A0A9P3HJH0</accession>
<keyword evidence="2" id="KW-0479">Metal-binding</keyword>
<dbReference type="GO" id="GO:0000224">
    <property type="term" value="F:peptide-N4-(N-acetyl-beta-glucosaminyl)asparagine amidase activity"/>
    <property type="evidence" value="ECO:0007669"/>
    <property type="project" value="TreeGrafter"/>
</dbReference>
<dbReference type="SMART" id="SM00460">
    <property type="entry name" value="TGc"/>
    <property type="match status" value="1"/>
</dbReference>
<feature type="domain" description="Transglutaminase-like" evidence="5">
    <location>
        <begin position="232"/>
        <end position="287"/>
    </location>
</feature>
<dbReference type="GO" id="GO:0005829">
    <property type="term" value="C:cytosol"/>
    <property type="evidence" value="ECO:0007669"/>
    <property type="project" value="TreeGrafter"/>
</dbReference>
<evidence type="ECO:0000313" key="7">
    <source>
        <dbReference type="Proteomes" id="UP000827284"/>
    </source>
</evidence>
<dbReference type="Pfam" id="PF01841">
    <property type="entry name" value="Transglut_core"/>
    <property type="match status" value="1"/>
</dbReference>
<evidence type="ECO:0000313" key="6">
    <source>
        <dbReference type="EMBL" id="GJJ77746.1"/>
    </source>
</evidence>
<dbReference type="InterPro" id="IPR002931">
    <property type="entry name" value="Transglutaminase-like"/>
</dbReference>
<reference evidence="6" key="1">
    <citation type="submission" date="2021-11" db="EMBL/GenBank/DDBJ databases">
        <authorList>
            <person name="Herlambang A."/>
            <person name="Guo Y."/>
            <person name="Takashima Y."/>
            <person name="Nishizawa T."/>
        </authorList>
    </citation>
    <scope>NUCLEOTIDE SEQUENCE</scope>
    <source>
        <strain evidence="6">E1425</strain>
    </source>
</reference>
<feature type="region of interest" description="Disordered" evidence="4">
    <location>
        <begin position="376"/>
        <end position="408"/>
    </location>
</feature>
<dbReference type="Gene3D" id="3.10.620.30">
    <property type="match status" value="1"/>
</dbReference>
<evidence type="ECO:0000256" key="3">
    <source>
        <dbReference type="ARBA" id="ARBA00022833"/>
    </source>
</evidence>
<dbReference type="PANTHER" id="PTHR12143:SF19">
    <property type="entry name" value="PEPTIDE-N(4)-(N-ACETYL-BETA-GLUCOSAMINYL)ASPARAGINE AMIDASE"/>
    <property type="match status" value="1"/>
</dbReference>
<comment type="similarity">
    <text evidence="1">Belongs to the transglutaminase-like superfamily. PNGase family.</text>
</comment>
<dbReference type="OrthoDB" id="409136at2759"/>
<evidence type="ECO:0000256" key="2">
    <source>
        <dbReference type="ARBA" id="ARBA00022723"/>
    </source>
</evidence>
<keyword evidence="3" id="KW-0862">Zinc</keyword>
<reference evidence="6" key="2">
    <citation type="journal article" date="2022" name="Microbiol. Resour. Announc.">
        <title>Whole-Genome Sequence of Entomortierella parvispora E1425, a Mucoromycotan Fungus Associated with Burkholderiaceae-Related Endosymbiotic Bacteria.</title>
        <authorList>
            <person name="Herlambang A."/>
            <person name="Guo Y."/>
            <person name="Takashima Y."/>
            <person name="Narisawa K."/>
            <person name="Ohta H."/>
            <person name="Nishizawa T."/>
        </authorList>
    </citation>
    <scope>NUCLEOTIDE SEQUENCE</scope>
    <source>
        <strain evidence="6">E1425</strain>
    </source>
</reference>